<name>A0A0V0RD50_9BILA</name>
<dbReference type="STRING" id="6336.A0A0V0RD50"/>
<accession>A0A0V0RD50</accession>
<evidence type="ECO:0000259" key="1">
    <source>
        <dbReference type="PROSITE" id="PS50994"/>
    </source>
</evidence>
<dbReference type="InterPro" id="IPR043502">
    <property type="entry name" value="DNA/RNA_pol_sf"/>
</dbReference>
<sequence length="523" mass="60236">MVVSRSINALKRALICKPIWWAQYQIAVQADTEKMYLQVGLRVEDRDAFRFLWRNCVQDSPVRVYRLTRVCFELACSPYLAVSVIKAHAERNTEECDDIIKRALSNMYVDDLVMSCDEESEVAALICRVPVFLRKGGLGVRQVQTKEFATATNSAERLKKFQPFLDDEGILRMGGRLQQATLPPESKHSILLPSHYPLVELLIQDHHVRQLHAGVNQTLGRNAVKKVLRSLPEVKRSDTRVHKAYICIFTCMTTSVVHLELLKEQTTDSFLQGLRRFISRRGRPGVIQSDNFRSFKLADQYIQYLFRDSNWERLQHKLNQERIHPLVRRLWERLIRSIKNALRKTLRGALFTHDELQTTICEIEARINDRPIVLTGDNPSDRIALTPAHFLIGRELSILPNVTSETNQCVNKTGGINHLIRRWRYQQSLTAQLWKRWKQEYITTLSNSRKMAQHTTRTKIQEPGTTWTRWPIGTITAVHPSEDGVIRTAKVKTGQGTITRSARSLRLVEPSGGKDHRLHSTAL</sequence>
<dbReference type="GO" id="GO:0015074">
    <property type="term" value="P:DNA integration"/>
    <property type="evidence" value="ECO:0007669"/>
    <property type="project" value="InterPro"/>
</dbReference>
<dbReference type="InterPro" id="IPR036397">
    <property type="entry name" value="RNaseH_sf"/>
</dbReference>
<proteinExistence type="predicted"/>
<dbReference type="Gene3D" id="3.30.420.10">
    <property type="entry name" value="Ribonuclease H-like superfamily/Ribonuclease H"/>
    <property type="match status" value="1"/>
</dbReference>
<feature type="domain" description="Integrase catalytic" evidence="1">
    <location>
        <begin position="228"/>
        <end position="395"/>
    </location>
</feature>
<dbReference type="InterPro" id="IPR012337">
    <property type="entry name" value="RNaseH-like_sf"/>
</dbReference>
<dbReference type="Pfam" id="PF18701">
    <property type="entry name" value="DUF5641"/>
    <property type="match status" value="1"/>
</dbReference>
<dbReference type="InterPro" id="IPR001584">
    <property type="entry name" value="Integrase_cat-core"/>
</dbReference>
<reference evidence="2 3" key="1">
    <citation type="submission" date="2015-01" db="EMBL/GenBank/DDBJ databases">
        <title>Evolution of Trichinella species and genotypes.</title>
        <authorList>
            <person name="Korhonen P.K."/>
            <person name="Edoardo P."/>
            <person name="Giuseppe L.R."/>
            <person name="Gasser R.B."/>
        </authorList>
    </citation>
    <scope>NUCLEOTIDE SEQUENCE [LARGE SCALE GENOMIC DNA]</scope>
    <source>
        <strain evidence="2">ISS37</strain>
    </source>
</reference>
<dbReference type="Proteomes" id="UP000054630">
    <property type="component" value="Unassembled WGS sequence"/>
</dbReference>
<comment type="caution">
    <text evidence="2">The sequence shown here is derived from an EMBL/GenBank/DDBJ whole genome shotgun (WGS) entry which is preliminary data.</text>
</comment>
<dbReference type="SUPFAM" id="SSF53098">
    <property type="entry name" value="Ribonuclease H-like"/>
    <property type="match status" value="1"/>
</dbReference>
<dbReference type="GO" id="GO:0042575">
    <property type="term" value="C:DNA polymerase complex"/>
    <property type="evidence" value="ECO:0007669"/>
    <property type="project" value="UniProtKB-ARBA"/>
</dbReference>
<dbReference type="OrthoDB" id="5871277at2759"/>
<dbReference type="SUPFAM" id="SSF56672">
    <property type="entry name" value="DNA/RNA polymerases"/>
    <property type="match status" value="1"/>
</dbReference>
<dbReference type="PANTHER" id="PTHR47331">
    <property type="entry name" value="PHD-TYPE DOMAIN-CONTAINING PROTEIN"/>
    <property type="match status" value="1"/>
</dbReference>
<dbReference type="EMBL" id="JYDL01000406">
    <property type="protein sequence ID" value="KRX12430.1"/>
    <property type="molecule type" value="Genomic_DNA"/>
</dbReference>
<dbReference type="GO" id="GO:0003676">
    <property type="term" value="F:nucleic acid binding"/>
    <property type="evidence" value="ECO:0007669"/>
    <property type="project" value="InterPro"/>
</dbReference>
<dbReference type="PROSITE" id="PS50994">
    <property type="entry name" value="INTEGRASE"/>
    <property type="match status" value="1"/>
</dbReference>
<gene>
    <name evidence="2" type="ORF">T07_1185</name>
</gene>
<keyword evidence="3" id="KW-1185">Reference proteome</keyword>
<evidence type="ECO:0000313" key="3">
    <source>
        <dbReference type="Proteomes" id="UP000054630"/>
    </source>
</evidence>
<dbReference type="AlphaFoldDB" id="A0A0V0RD50"/>
<organism evidence="2 3">
    <name type="scientific">Trichinella nelsoni</name>
    <dbReference type="NCBI Taxonomy" id="6336"/>
    <lineage>
        <taxon>Eukaryota</taxon>
        <taxon>Metazoa</taxon>
        <taxon>Ecdysozoa</taxon>
        <taxon>Nematoda</taxon>
        <taxon>Enoplea</taxon>
        <taxon>Dorylaimia</taxon>
        <taxon>Trichinellida</taxon>
        <taxon>Trichinellidae</taxon>
        <taxon>Trichinella</taxon>
    </lineage>
</organism>
<protein>
    <recommendedName>
        <fullName evidence="1">Integrase catalytic domain-containing protein</fullName>
    </recommendedName>
</protein>
<evidence type="ECO:0000313" key="2">
    <source>
        <dbReference type="EMBL" id="KRX12430.1"/>
    </source>
</evidence>
<dbReference type="InterPro" id="IPR040676">
    <property type="entry name" value="DUF5641"/>
</dbReference>